<gene>
    <name evidence="3" type="ORF">GUJ93_ZPchr0011g28617</name>
</gene>
<proteinExistence type="predicted"/>
<comment type="caution">
    <text evidence="3">The sequence shown here is derived from an EMBL/GenBank/DDBJ whole genome shotgun (WGS) entry which is preliminary data.</text>
</comment>
<dbReference type="InterPro" id="IPR029466">
    <property type="entry name" value="NAM-associated_C"/>
</dbReference>
<name>A0A8J5WE47_ZIZPA</name>
<evidence type="ECO:0000313" key="3">
    <source>
        <dbReference type="EMBL" id="KAG8089513.1"/>
    </source>
</evidence>
<dbReference type="Proteomes" id="UP000729402">
    <property type="component" value="Unassembled WGS sequence"/>
</dbReference>
<dbReference type="EMBL" id="JAAALK010000081">
    <property type="protein sequence ID" value="KAG8089513.1"/>
    <property type="molecule type" value="Genomic_DNA"/>
</dbReference>
<dbReference type="AlphaFoldDB" id="A0A8J5WE47"/>
<organism evidence="3 4">
    <name type="scientific">Zizania palustris</name>
    <name type="common">Northern wild rice</name>
    <dbReference type="NCBI Taxonomy" id="103762"/>
    <lineage>
        <taxon>Eukaryota</taxon>
        <taxon>Viridiplantae</taxon>
        <taxon>Streptophyta</taxon>
        <taxon>Embryophyta</taxon>
        <taxon>Tracheophyta</taxon>
        <taxon>Spermatophyta</taxon>
        <taxon>Magnoliopsida</taxon>
        <taxon>Liliopsida</taxon>
        <taxon>Poales</taxon>
        <taxon>Poaceae</taxon>
        <taxon>BOP clade</taxon>
        <taxon>Oryzoideae</taxon>
        <taxon>Oryzeae</taxon>
        <taxon>Zizaniinae</taxon>
        <taxon>Zizania</taxon>
    </lineage>
</organism>
<reference evidence="3" key="1">
    <citation type="journal article" date="2021" name="bioRxiv">
        <title>Whole Genome Assembly and Annotation of Northern Wild Rice, Zizania palustris L., Supports a Whole Genome Duplication in the Zizania Genus.</title>
        <authorList>
            <person name="Haas M."/>
            <person name="Kono T."/>
            <person name="Macchietto M."/>
            <person name="Millas R."/>
            <person name="McGilp L."/>
            <person name="Shao M."/>
            <person name="Duquette J."/>
            <person name="Hirsch C.N."/>
            <person name="Kimball J."/>
        </authorList>
    </citation>
    <scope>NUCLEOTIDE SEQUENCE</scope>
    <source>
        <tissue evidence="3">Fresh leaf tissue</tissue>
    </source>
</reference>
<evidence type="ECO:0000256" key="1">
    <source>
        <dbReference type="SAM" id="MobiDB-lite"/>
    </source>
</evidence>
<dbReference type="Pfam" id="PF14303">
    <property type="entry name" value="NAM-associated"/>
    <property type="match status" value="1"/>
</dbReference>
<reference evidence="3" key="2">
    <citation type="submission" date="2021-02" db="EMBL/GenBank/DDBJ databases">
        <authorList>
            <person name="Kimball J.A."/>
            <person name="Haas M.W."/>
            <person name="Macchietto M."/>
            <person name="Kono T."/>
            <person name="Duquette J."/>
            <person name="Shao M."/>
        </authorList>
    </citation>
    <scope>NUCLEOTIDE SEQUENCE</scope>
    <source>
        <tissue evidence="3">Fresh leaf tissue</tissue>
    </source>
</reference>
<feature type="region of interest" description="Disordered" evidence="1">
    <location>
        <begin position="134"/>
        <end position="185"/>
    </location>
</feature>
<evidence type="ECO:0000313" key="4">
    <source>
        <dbReference type="Proteomes" id="UP000729402"/>
    </source>
</evidence>
<keyword evidence="4" id="KW-1185">Reference proteome</keyword>
<evidence type="ECO:0000259" key="2">
    <source>
        <dbReference type="Pfam" id="PF14303"/>
    </source>
</evidence>
<accession>A0A8J5WE47</accession>
<protein>
    <recommendedName>
        <fullName evidence="2">No apical meristem-associated C-terminal domain-containing protein</fullName>
    </recommendedName>
</protein>
<sequence>MLRSDHLPRVWFELLLAFPSSSCFFRTGAAPVRPHRLLTASPHRSDRLPRVWFELPLAFPSSSCFSRTGAAPVRPRRLLTASPRPGFAGFIGREVDGESAGAKRRRPTPTLRWVRKHLHPAKWNEWLAKEWNKGTKEKASPQDVTDGSTGASGQEGTEGSNIPTRPIGRDKAKRMRTCPAGSSSSSSAYIDVLQKIHEDRSKYDARVEAATIEEAQAIATRAERKLALQEKHVSIQEKQLEIATELLNLQKEDREDKVMSLDVEKMSPWVRDYYIRKQKEIAARAASGASSSDLS</sequence>
<feature type="domain" description="No apical meristem-associated C-terminal" evidence="2">
    <location>
        <begin position="122"/>
        <end position="281"/>
    </location>
</feature>
<feature type="compositionally biased region" description="Polar residues" evidence="1">
    <location>
        <begin position="142"/>
        <end position="163"/>
    </location>
</feature>
<dbReference type="OrthoDB" id="693008at2759"/>